<dbReference type="PROSITE" id="PS51186">
    <property type="entry name" value="GNAT"/>
    <property type="match status" value="2"/>
</dbReference>
<dbReference type="Pfam" id="PF00583">
    <property type="entry name" value="Acetyltransf_1"/>
    <property type="match status" value="2"/>
</dbReference>
<dbReference type="PATRIC" id="fig|176090.4.peg.1297"/>
<feature type="domain" description="N-acetyltransferase" evidence="1">
    <location>
        <begin position="1"/>
        <end position="142"/>
    </location>
</feature>
<dbReference type="STRING" id="176090.SSIN_1335"/>
<dbReference type="CDD" id="cd04301">
    <property type="entry name" value="NAT_SF"/>
    <property type="match status" value="2"/>
</dbReference>
<keyword evidence="2" id="KW-0808">Transferase</keyword>
<dbReference type="eggNOG" id="COG0456">
    <property type="taxonomic scope" value="Bacteria"/>
</dbReference>
<dbReference type="Proteomes" id="UP000030019">
    <property type="component" value="Unassembled WGS sequence"/>
</dbReference>
<sequence length="285" mass="32245">MEIQIYSKPSQKIKDQLFELVQSCQATDGTYRLPYLDNAYNFDAEMPAFFLANLDHQTVGFLSVYADEPGQAEVSVYVLPDYRRRGIASALLQEFSKIAEKYDLSQIEYISEVKFLADHPTFAEKFDYDLKETEIWLEQAAGTFPEEEKEGVEVLLGKKEMVAEIAAFQSQIFEMPMETALHYASQVLESPDSLLYVLKKDGQIVASCSVDTSFGSNYLFALAVEQTFQGQGLGSHLVRSILNDLASRNGQVCQIVVEAQNTGALRLYERLGFKRKSETVYLKRK</sequence>
<dbReference type="InterPro" id="IPR050276">
    <property type="entry name" value="MshD_Acetyltransferase"/>
</dbReference>
<evidence type="ECO:0000313" key="3">
    <source>
        <dbReference type="Proteomes" id="UP000030019"/>
    </source>
</evidence>
<dbReference type="EMBL" id="JPEN01000074">
    <property type="protein sequence ID" value="KGM36820.1"/>
    <property type="molecule type" value="Genomic_DNA"/>
</dbReference>
<dbReference type="GO" id="GO:0016747">
    <property type="term" value="F:acyltransferase activity, transferring groups other than amino-acyl groups"/>
    <property type="evidence" value="ECO:0007669"/>
    <property type="project" value="InterPro"/>
</dbReference>
<feature type="domain" description="N-acetyltransferase" evidence="1">
    <location>
        <begin position="152"/>
        <end position="285"/>
    </location>
</feature>
<accession>A0A0A0DFI2</accession>
<dbReference type="InterPro" id="IPR000182">
    <property type="entry name" value="GNAT_dom"/>
</dbReference>
<dbReference type="Gene3D" id="3.40.630.30">
    <property type="match status" value="1"/>
</dbReference>
<dbReference type="RefSeq" id="WP_037617090.1">
    <property type="nucleotide sequence ID" value="NZ_JPEN01000074.1"/>
</dbReference>
<dbReference type="PANTHER" id="PTHR43617">
    <property type="entry name" value="L-AMINO ACID N-ACETYLTRANSFERASE"/>
    <property type="match status" value="1"/>
</dbReference>
<name>A0A0A0DFI2_9STRE</name>
<dbReference type="AlphaFoldDB" id="A0A0A0DFI2"/>
<organism evidence="2 3">
    <name type="scientific">Streptococcus sinensis</name>
    <dbReference type="NCBI Taxonomy" id="176090"/>
    <lineage>
        <taxon>Bacteria</taxon>
        <taxon>Bacillati</taxon>
        <taxon>Bacillota</taxon>
        <taxon>Bacilli</taxon>
        <taxon>Lactobacillales</taxon>
        <taxon>Streptococcaceae</taxon>
        <taxon>Streptococcus</taxon>
    </lineage>
</organism>
<gene>
    <name evidence="2" type="ORF">SSIN_1335</name>
</gene>
<evidence type="ECO:0000259" key="1">
    <source>
        <dbReference type="PROSITE" id="PS51186"/>
    </source>
</evidence>
<comment type="caution">
    <text evidence="2">The sequence shown here is derived from an EMBL/GenBank/DDBJ whole genome shotgun (WGS) entry which is preliminary data.</text>
</comment>
<dbReference type="SUPFAM" id="SSF55729">
    <property type="entry name" value="Acyl-CoA N-acyltransferases (Nat)"/>
    <property type="match status" value="2"/>
</dbReference>
<dbReference type="InterPro" id="IPR016181">
    <property type="entry name" value="Acyl_CoA_acyltransferase"/>
</dbReference>
<keyword evidence="3" id="KW-1185">Reference proteome</keyword>
<protein>
    <submittedName>
        <fullName evidence="2">Acetyltransferase, GNAT family</fullName>
    </submittedName>
</protein>
<evidence type="ECO:0000313" key="2">
    <source>
        <dbReference type="EMBL" id="KGM36820.1"/>
    </source>
</evidence>
<reference evidence="2 3" key="1">
    <citation type="submission" date="2014-06" db="EMBL/GenBank/DDBJ databases">
        <authorList>
            <person name="Teng J.L."/>
            <person name="Huang Y."/>
            <person name="Tse H."/>
            <person name="Lau S.K."/>
            <person name="Woo P.C."/>
        </authorList>
    </citation>
    <scope>NUCLEOTIDE SEQUENCE [LARGE SCALE GENOMIC DNA]</scope>
    <source>
        <strain evidence="2 3">HKU4</strain>
    </source>
</reference>
<proteinExistence type="predicted"/>